<evidence type="ECO:0000256" key="1">
    <source>
        <dbReference type="SAM" id="Coils"/>
    </source>
</evidence>
<dbReference type="Proteomes" id="UP000054272">
    <property type="component" value="Unassembled WGS sequence"/>
</dbReference>
<feature type="compositionally biased region" description="Acidic residues" evidence="2">
    <location>
        <begin position="184"/>
        <end position="200"/>
    </location>
</feature>
<organism evidence="3 4">
    <name type="scientific">Cryptococcus gattii EJB2</name>
    <dbReference type="NCBI Taxonomy" id="1296103"/>
    <lineage>
        <taxon>Eukaryota</taxon>
        <taxon>Fungi</taxon>
        <taxon>Dikarya</taxon>
        <taxon>Basidiomycota</taxon>
        <taxon>Agaricomycotina</taxon>
        <taxon>Tremellomycetes</taxon>
        <taxon>Tremellales</taxon>
        <taxon>Cryptococcaceae</taxon>
        <taxon>Cryptococcus</taxon>
        <taxon>Cryptococcus gattii species complex</taxon>
    </lineage>
</organism>
<keyword evidence="1" id="KW-0175">Coiled coil</keyword>
<accession>A0ABR5BLE8</accession>
<dbReference type="EMBL" id="KN848792">
    <property type="protein sequence ID" value="KIR76474.1"/>
    <property type="molecule type" value="Genomic_DNA"/>
</dbReference>
<name>A0ABR5BLE8_9TREE</name>
<keyword evidence="4" id="KW-1185">Reference proteome</keyword>
<feature type="compositionally biased region" description="Basic and acidic residues" evidence="2">
    <location>
        <begin position="207"/>
        <end position="222"/>
    </location>
</feature>
<feature type="region of interest" description="Disordered" evidence="2">
    <location>
        <begin position="1"/>
        <end position="26"/>
    </location>
</feature>
<protein>
    <recommendedName>
        <fullName evidence="5">No apical meristem-associated C-terminal domain-containing protein</fullName>
    </recommendedName>
</protein>
<feature type="region of interest" description="Disordered" evidence="2">
    <location>
        <begin position="149"/>
        <end position="228"/>
    </location>
</feature>
<feature type="compositionally biased region" description="Polar residues" evidence="2">
    <location>
        <begin position="12"/>
        <end position="26"/>
    </location>
</feature>
<dbReference type="PANTHER" id="PTHR33324:SF2">
    <property type="entry name" value="MYB_SANT-LIKE DNA-BINDING DOMAIN-CONTAINING PROTEIN"/>
    <property type="match status" value="1"/>
</dbReference>
<dbReference type="PANTHER" id="PTHR33324">
    <property type="entry name" value="EXPRESSED PROTEIN"/>
    <property type="match status" value="1"/>
</dbReference>
<feature type="coiled-coil region" evidence="1">
    <location>
        <begin position="302"/>
        <end position="336"/>
    </location>
</feature>
<evidence type="ECO:0000313" key="3">
    <source>
        <dbReference type="EMBL" id="KIR76474.1"/>
    </source>
</evidence>
<feature type="compositionally biased region" description="Basic and acidic residues" evidence="2">
    <location>
        <begin position="1"/>
        <end position="10"/>
    </location>
</feature>
<gene>
    <name evidence="3" type="ORF">I306_06547</name>
</gene>
<evidence type="ECO:0000256" key="2">
    <source>
        <dbReference type="SAM" id="MobiDB-lite"/>
    </source>
</evidence>
<sequence length="381" mass="44126">MPATRQKEEGDQTPNGTQKRPRNANKQWATDIDDNGVSAERHVAIWLASTSQNERLTNYHRWTIGHEKKDYLADQCHQYLIEKGCDSRRQVKGVFLKINHIVDTFNRASMLGSGINGNAEEAEGSNLASQRNNICPLYEILAPVLVNRPPTAEHSSSPSLHRSLDPPNPERAASRARVQRQNESLEDEPFNDDDDADEDDRGAMNVDIRDNGPRGQDGHVSDDADLEMDDVTAVNDRDNELARQKERNDERRHIEKLVMLRRHHVNLMKYKREKLGFAHRKMDLQERNTRAKERKVELMDYKAKTKELIVKLEERNTKAKERIAESQERRVKAKERILEIQIYQAKMRRWYNQMDLFIKSGKNWEEASALTGPEPDSIFNI</sequence>
<proteinExistence type="predicted"/>
<evidence type="ECO:0000313" key="4">
    <source>
        <dbReference type="Proteomes" id="UP000054272"/>
    </source>
</evidence>
<evidence type="ECO:0008006" key="5">
    <source>
        <dbReference type="Google" id="ProtNLM"/>
    </source>
</evidence>
<reference evidence="3 4" key="1">
    <citation type="submission" date="2015-01" db="EMBL/GenBank/DDBJ databases">
        <title>The Genome Sequence of Cryptococcus gattii EJB2.</title>
        <authorList>
            <consortium name="The Broad Institute Genomics Platform"/>
            <person name="Cuomo C."/>
            <person name="Litvintseva A."/>
            <person name="Chen Y."/>
            <person name="Heitman J."/>
            <person name="Sun S."/>
            <person name="Springer D."/>
            <person name="Dromer F."/>
            <person name="Young S."/>
            <person name="Zeng Q."/>
            <person name="Gargeya S."/>
            <person name="Abouelleil A."/>
            <person name="Alvarado L."/>
            <person name="Chapman S.B."/>
            <person name="Gainer-Dewar J."/>
            <person name="Goldberg J."/>
            <person name="Griggs A."/>
            <person name="Gujja S."/>
            <person name="Hansen M."/>
            <person name="Howarth C."/>
            <person name="Imamovic A."/>
            <person name="Larimer J."/>
            <person name="Murphy C."/>
            <person name="Naylor J."/>
            <person name="Pearson M."/>
            <person name="Priest M."/>
            <person name="Roberts A."/>
            <person name="Saif S."/>
            <person name="Shea T."/>
            <person name="Sykes S."/>
            <person name="Wortman J."/>
            <person name="Nusbaum C."/>
            <person name="Birren B."/>
        </authorList>
    </citation>
    <scope>NUCLEOTIDE SEQUENCE [LARGE SCALE GENOMIC DNA]</scope>
    <source>
        <strain evidence="3 4">EJB2</strain>
    </source>
</reference>